<gene>
    <name evidence="2" type="ORF">E3J62_03560</name>
</gene>
<dbReference type="AlphaFoldDB" id="A0A523UVX1"/>
<evidence type="ECO:0000256" key="1">
    <source>
        <dbReference type="ARBA" id="ARBA00022679"/>
    </source>
</evidence>
<proteinExistence type="predicted"/>
<dbReference type="Pfam" id="PF13692">
    <property type="entry name" value="Glyco_trans_1_4"/>
    <property type="match status" value="1"/>
</dbReference>
<dbReference type="PANTHER" id="PTHR46401">
    <property type="entry name" value="GLYCOSYLTRANSFERASE WBBK-RELATED"/>
    <property type="match status" value="1"/>
</dbReference>
<sequence>MHKRKRILMLVNWQLRYSKEDIPSEQPSNKVVEGMRYWFFRHWDDEELKVDVVDFTRLFGVHTIERRFLKFYVSQALRVLPDLEGYDLILSHSAQSGVFLALLKALLGKRTPPHIIIDPGSFNGGREKVLELLPIRMSLSSVTGVIGHSSSQVPFYTHTLCLTPDRFKIVHVGVDTEFYCPSESKSSDDYVVCVGYMKRDWNTLLRAWRQIEPGSELLIVGRVGLDDGMARVKCMPYVSRSRLKEVISRARFVVIPLPYHTYSFGQMSLLIAQALGKAVIATRVPGLLDYVEEGKTALFVNPYDIHDMKKKIHFLLSSREAVNELAREARKTVVSKYSERQMALGLRDAVDELCRSK</sequence>
<organism evidence="2 3">
    <name type="scientific">candidate division TA06 bacterium</name>
    <dbReference type="NCBI Taxonomy" id="2250710"/>
    <lineage>
        <taxon>Bacteria</taxon>
        <taxon>Bacteria division TA06</taxon>
    </lineage>
</organism>
<reference evidence="2 3" key="1">
    <citation type="submission" date="2019-03" db="EMBL/GenBank/DDBJ databases">
        <title>Metabolic potential of uncultured bacteria and archaea associated with petroleum seepage in deep-sea sediments.</title>
        <authorList>
            <person name="Dong X."/>
            <person name="Hubert C."/>
        </authorList>
    </citation>
    <scope>NUCLEOTIDE SEQUENCE [LARGE SCALE GENOMIC DNA]</scope>
    <source>
        <strain evidence="2">E44_bin18</strain>
    </source>
</reference>
<comment type="caution">
    <text evidence="2">The sequence shown here is derived from an EMBL/GenBank/DDBJ whole genome shotgun (WGS) entry which is preliminary data.</text>
</comment>
<dbReference type="Proteomes" id="UP000315525">
    <property type="component" value="Unassembled WGS sequence"/>
</dbReference>
<keyword evidence="1 2" id="KW-0808">Transferase</keyword>
<dbReference type="GO" id="GO:0009103">
    <property type="term" value="P:lipopolysaccharide biosynthetic process"/>
    <property type="evidence" value="ECO:0007669"/>
    <property type="project" value="TreeGrafter"/>
</dbReference>
<name>A0A523UVX1_UNCT6</name>
<accession>A0A523UVX1</accession>
<dbReference type="Gene3D" id="3.40.50.2000">
    <property type="entry name" value="Glycogen Phosphorylase B"/>
    <property type="match status" value="2"/>
</dbReference>
<dbReference type="GO" id="GO:0016757">
    <property type="term" value="F:glycosyltransferase activity"/>
    <property type="evidence" value="ECO:0007669"/>
    <property type="project" value="TreeGrafter"/>
</dbReference>
<dbReference type="PANTHER" id="PTHR46401:SF2">
    <property type="entry name" value="GLYCOSYLTRANSFERASE WBBK-RELATED"/>
    <property type="match status" value="1"/>
</dbReference>
<evidence type="ECO:0000313" key="3">
    <source>
        <dbReference type="Proteomes" id="UP000315525"/>
    </source>
</evidence>
<dbReference type="EMBL" id="SOJN01000046">
    <property type="protein sequence ID" value="TET46688.1"/>
    <property type="molecule type" value="Genomic_DNA"/>
</dbReference>
<dbReference type="CDD" id="cd03801">
    <property type="entry name" value="GT4_PimA-like"/>
    <property type="match status" value="1"/>
</dbReference>
<evidence type="ECO:0000313" key="2">
    <source>
        <dbReference type="EMBL" id="TET46688.1"/>
    </source>
</evidence>
<dbReference type="SUPFAM" id="SSF53756">
    <property type="entry name" value="UDP-Glycosyltransferase/glycogen phosphorylase"/>
    <property type="match status" value="1"/>
</dbReference>
<protein>
    <submittedName>
        <fullName evidence="2">Glycosyltransferase</fullName>
    </submittedName>
</protein>